<sequence length="200" mass="23323">MLSGNSEDKLNQLGIEIWKIHYYHNGSSSSEIGREQKFFTSSAIKLQQLTCALYWREALVVVILQSERMHRYHVHVRKSVYHTDFSLNDTCIDDRVNLAWIRCAKSPNVHFIIGCTFQEPLTLILHSNRPFSDREIIKVFVKAVHLLLNAFYSTLKALGFYYMHQLNPLILVKAKIVNSKTFEDQIIMRQIKEAFISPHN</sequence>
<dbReference type="GeneID" id="36341870"/>
<dbReference type="KEGG" id="egl:EGR_06155"/>
<dbReference type="Proteomes" id="UP000019149">
    <property type="component" value="Unassembled WGS sequence"/>
</dbReference>
<name>W6UDQ0_ECHGR</name>
<keyword evidence="2" id="KW-1185">Reference proteome</keyword>
<comment type="caution">
    <text evidence="1">The sequence shown here is derived from an EMBL/GenBank/DDBJ whole genome shotgun (WGS) entry which is preliminary data.</text>
</comment>
<gene>
    <name evidence="1" type="ORF">EGR_06155</name>
</gene>
<dbReference type="AlphaFoldDB" id="W6UDQ0"/>
<organism evidence="1 2">
    <name type="scientific">Echinococcus granulosus</name>
    <name type="common">Hydatid tapeworm</name>
    <dbReference type="NCBI Taxonomy" id="6210"/>
    <lineage>
        <taxon>Eukaryota</taxon>
        <taxon>Metazoa</taxon>
        <taxon>Spiralia</taxon>
        <taxon>Lophotrochozoa</taxon>
        <taxon>Platyhelminthes</taxon>
        <taxon>Cestoda</taxon>
        <taxon>Eucestoda</taxon>
        <taxon>Cyclophyllidea</taxon>
        <taxon>Taeniidae</taxon>
        <taxon>Echinococcus</taxon>
        <taxon>Echinococcus granulosus group</taxon>
    </lineage>
</organism>
<dbReference type="RefSeq" id="XP_024350132.1">
    <property type="nucleotide sequence ID" value="XM_024495404.1"/>
</dbReference>
<evidence type="ECO:0000313" key="1">
    <source>
        <dbReference type="EMBL" id="EUB58936.1"/>
    </source>
</evidence>
<protein>
    <submittedName>
        <fullName evidence="1">Uncharacterized protein</fullName>
    </submittedName>
</protein>
<dbReference type="CTD" id="36341870"/>
<accession>W6UDQ0</accession>
<dbReference type="EMBL" id="APAU02000052">
    <property type="protein sequence ID" value="EUB58936.1"/>
    <property type="molecule type" value="Genomic_DNA"/>
</dbReference>
<evidence type="ECO:0000313" key="2">
    <source>
        <dbReference type="Proteomes" id="UP000019149"/>
    </source>
</evidence>
<proteinExistence type="predicted"/>
<reference evidence="1 2" key="1">
    <citation type="journal article" date="2013" name="Nat. Genet.">
        <title>The genome of the hydatid tapeworm Echinococcus granulosus.</title>
        <authorList>
            <person name="Zheng H."/>
            <person name="Zhang W."/>
            <person name="Zhang L."/>
            <person name="Zhang Z."/>
            <person name="Li J."/>
            <person name="Lu G."/>
            <person name="Zhu Y."/>
            <person name="Wang Y."/>
            <person name="Huang Y."/>
            <person name="Liu J."/>
            <person name="Kang H."/>
            <person name="Chen J."/>
            <person name="Wang L."/>
            <person name="Chen A."/>
            <person name="Yu S."/>
            <person name="Gao Z."/>
            <person name="Jin L."/>
            <person name="Gu W."/>
            <person name="Wang Z."/>
            <person name="Zhao L."/>
            <person name="Shi B."/>
            <person name="Wen H."/>
            <person name="Lin R."/>
            <person name="Jones M.K."/>
            <person name="Brejova B."/>
            <person name="Vinar T."/>
            <person name="Zhao G."/>
            <person name="McManus D.P."/>
            <person name="Chen Z."/>
            <person name="Zhou Y."/>
            <person name="Wang S."/>
        </authorList>
    </citation>
    <scope>NUCLEOTIDE SEQUENCE [LARGE SCALE GENOMIC DNA]</scope>
</reference>